<reference evidence="5 6" key="1">
    <citation type="submission" date="2020-01" db="EMBL/GenBank/DDBJ databases">
        <authorList>
            <person name="Liu G."/>
            <person name="Liu B."/>
        </authorList>
    </citation>
    <scope>NUCLEOTIDE SEQUENCE [LARGE SCALE GENOMIC DNA]</scope>
    <source>
        <strain evidence="5 6">FJAT-51161</strain>
    </source>
</reference>
<accession>A0ABX7AMG4</accession>
<dbReference type="SMART" id="SM00422">
    <property type="entry name" value="HTH_MERR"/>
    <property type="match status" value="1"/>
</dbReference>
<dbReference type="PROSITE" id="PS50937">
    <property type="entry name" value="HTH_MERR_2"/>
    <property type="match status" value="1"/>
</dbReference>
<keyword evidence="1" id="KW-0805">Transcription regulation</keyword>
<dbReference type="InterPro" id="IPR000551">
    <property type="entry name" value="MerR-type_HTH_dom"/>
</dbReference>
<dbReference type="Proteomes" id="UP000596049">
    <property type="component" value="Chromosome"/>
</dbReference>
<keyword evidence="3" id="KW-0804">Transcription</keyword>
<dbReference type="SUPFAM" id="SSF46955">
    <property type="entry name" value="Putative DNA-binding domain"/>
    <property type="match status" value="1"/>
</dbReference>
<evidence type="ECO:0000313" key="5">
    <source>
        <dbReference type="EMBL" id="QQP10672.1"/>
    </source>
</evidence>
<dbReference type="InterPro" id="IPR009061">
    <property type="entry name" value="DNA-bd_dom_put_sf"/>
</dbReference>
<dbReference type="PANTHER" id="PTHR30204:SF94">
    <property type="entry name" value="HEAVY METAL-DEPENDENT TRANSCRIPTIONAL REGULATOR HI_0293-RELATED"/>
    <property type="match status" value="1"/>
</dbReference>
<feature type="domain" description="HTH merR-type" evidence="4">
    <location>
        <begin position="1"/>
        <end position="68"/>
    </location>
</feature>
<sequence>MMIGELSKRTGVSERSLRYYEKKRLISPSRLKNGYREFRESDIEKVQAVQLFLELGLNTDEIYPIISCNNFQIVKNNGCADSAIELYSKKLISVREQIQHLRGTEQHLETLLKFWQEEKKKEEEGIN</sequence>
<dbReference type="Pfam" id="PF13411">
    <property type="entry name" value="MerR_1"/>
    <property type="match status" value="1"/>
</dbReference>
<dbReference type="Gene3D" id="1.10.1660.10">
    <property type="match status" value="1"/>
</dbReference>
<dbReference type="RefSeq" id="WP_053597325.1">
    <property type="nucleotide sequence ID" value="NZ_CP067341.1"/>
</dbReference>
<name>A0ABX7AMG4_9BACI</name>
<dbReference type="EMBL" id="CP067341">
    <property type="protein sequence ID" value="QQP10672.1"/>
    <property type="molecule type" value="Genomic_DNA"/>
</dbReference>
<evidence type="ECO:0000256" key="2">
    <source>
        <dbReference type="ARBA" id="ARBA00023125"/>
    </source>
</evidence>
<organism evidence="5 6">
    <name type="scientific">Lysinibacillus agricola</name>
    <dbReference type="NCBI Taxonomy" id="2590012"/>
    <lineage>
        <taxon>Bacteria</taxon>
        <taxon>Bacillati</taxon>
        <taxon>Bacillota</taxon>
        <taxon>Bacilli</taxon>
        <taxon>Bacillales</taxon>
        <taxon>Bacillaceae</taxon>
        <taxon>Lysinibacillus</taxon>
    </lineage>
</organism>
<evidence type="ECO:0000259" key="4">
    <source>
        <dbReference type="PROSITE" id="PS50937"/>
    </source>
</evidence>
<proteinExistence type="predicted"/>
<gene>
    <name evidence="5" type="ORF">FJQ98_15580</name>
</gene>
<keyword evidence="6" id="KW-1185">Reference proteome</keyword>
<dbReference type="InterPro" id="IPR047057">
    <property type="entry name" value="MerR_fam"/>
</dbReference>
<evidence type="ECO:0000256" key="3">
    <source>
        <dbReference type="ARBA" id="ARBA00023163"/>
    </source>
</evidence>
<evidence type="ECO:0000256" key="1">
    <source>
        <dbReference type="ARBA" id="ARBA00023015"/>
    </source>
</evidence>
<protein>
    <submittedName>
        <fullName evidence="5">MerR family transcriptional regulator</fullName>
    </submittedName>
</protein>
<evidence type="ECO:0000313" key="6">
    <source>
        <dbReference type="Proteomes" id="UP000596049"/>
    </source>
</evidence>
<dbReference type="PANTHER" id="PTHR30204">
    <property type="entry name" value="REDOX-CYCLING DRUG-SENSING TRANSCRIPTIONAL ACTIVATOR SOXR"/>
    <property type="match status" value="1"/>
</dbReference>
<keyword evidence="2" id="KW-0238">DNA-binding</keyword>
<dbReference type="PRINTS" id="PR00040">
    <property type="entry name" value="HTHMERR"/>
</dbReference>